<feature type="compositionally biased region" description="Polar residues" evidence="2">
    <location>
        <begin position="607"/>
        <end position="617"/>
    </location>
</feature>
<feature type="compositionally biased region" description="Basic and acidic residues" evidence="2">
    <location>
        <begin position="413"/>
        <end position="431"/>
    </location>
</feature>
<organism evidence="4 5">
    <name type="scientific">Porites lobata</name>
    <dbReference type="NCBI Taxonomy" id="104759"/>
    <lineage>
        <taxon>Eukaryota</taxon>
        <taxon>Metazoa</taxon>
        <taxon>Cnidaria</taxon>
        <taxon>Anthozoa</taxon>
        <taxon>Hexacorallia</taxon>
        <taxon>Scleractinia</taxon>
        <taxon>Fungiina</taxon>
        <taxon>Poritidae</taxon>
        <taxon>Porites</taxon>
    </lineage>
</organism>
<feature type="chain" id="PRO_5045551571" evidence="3">
    <location>
        <begin position="20"/>
        <end position="794"/>
    </location>
</feature>
<name>A0ABN8PEB1_9CNID</name>
<feature type="compositionally biased region" description="Basic and acidic residues" evidence="2">
    <location>
        <begin position="662"/>
        <end position="673"/>
    </location>
</feature>
<comment type="caution">
    <text evidence="4">The sequence shown here is derived from an EMBL/GenBank/DDBJ whole genome shotgun (WGS) entry which is preliminary data.</text>
</comment>
<accession>A0ABN8PEB1</accession>
<feature type="compositionally biased region" description="Basic and acidic residues" evidence="2">
    <location>
        <begin position="451"/>
        <end position="489"/>
    </location>
</feature>
<feature type="compositionally biased region" description="Polar residues" evidence="2">
    <location>
        <begin position="432"/>
        <end position="443"/>
    </location>
</feature>
<evidence type="ECO:0000313" key="5">
    <source>
        <dbReference type="Proteomes" id="UP001159405"/>
    </source>
</evidence>
<feature type="region of interest" description="Disordered" evidence="2">
    <location>
        <begin position="661"/>
        <end position="690"/>
    </location>
</feature>
<feature type="coiled-coil region" evidence="1">
    <location>
        <begin position="36"/>
        <end position="63"/>
    </location>
</feature>
<evidence type="ECO:0000256" key="2">
    <source>
        <dbReference type="SAM" id="MobiDB-lite"/>
    </source>
</evidence>
<feature type="compositionally biased region" description="Basic and acidic residues" evidence="2">
    <location>
        <begin position="533"/>
        <end position="544"/>
    </location>
</feature>
<feature type="signal peptide" evidence="3">
    <location>
        <begin position="1"/>
        <end position="19"/>
    </location>
</feature>
<feature type="compositionally biased region" description="Basic and acidic residues" evidence="2">
    <location>
        <begin position="246"/>
        <end position="259"/>
    </location>
</feature>
<keyword evidence="5" id="KW-1185">Reference proteome</keyword>
<feature type="compositionally biased region" description="Basic and acidic residues" evidence="2">
    <location>
        <begin position="374"/>
        <end position="393"/>
    </location>
</feature>
<evidence type="ECO:0000256" key="1">
    <source>
        <dbReference type="SAM" id="Coils"/>
    </source>
</evidence>
<feature type="compositionally biased region" description="Basic and acidic residues" evidence="2">
    <location>
        <begin position="212"/>
        <end position="237"/>
    </location>
</feature>
<dbReference type="EMBL" id="CALNXK010000068">
    <property type="protein sequence ID" value="CAH3142018.1"/>
    <property type="molecule type" value="Genomic_DNA"/>
</dbReference>
<feature type="region of interest" description="Disordered" evidence="2">
    <location>
        <begin position="374"/>
        <end position="648"/>
    </location>
</feature>
<feature type="compositionally biased region" description="Acidic residues" evidence="2">
    <location>
        <begin position="551"/>
        <end position="575"/>
    </location>
</feature>
<feature type="region of interest" description="Disordered" evidence="2">
    <location>
        <begin position="207"/>
        <end position="271"/>
    </location>
</feature>
<feature type="compositionally biased region" description="Acidic residues" evidence="2">
    <location>
        <begin position="394"/>
        <end position="412"/>
    </location>
</feature>
<feature type="region of interest" description="Disordered" evidence="2">
    <location>
        <begin position="727"/>
        <end position="794"/>
    </location>
</feature>
<reference evidence="4 5" key="1">
    <citation type="submission" date="2022-05" db="EMBL/GenBank/DDBJ databases">
        <authorList>
            <consortium name="Genoscope - CEA"/>
            <person name="William W."/>
        </authorList>
    </citation>
    <scope>NUCLEOTIDE SEQUENCE [LARGE SCALE GENOMIC DNA]</scope>
</reference>
<feature type="compositionally biased region" description="Basic and acidic residues" evidence="2">
    <location>
        <begin position="576"/>
        <end position="601"/>
    </location>
</feature>
<protein>
    <submittedName>
        <fullName evidence="4">Uncharacterized protein</fullName>
    </submittedName>
</protein>
<keyword evidence="1" id="KW-0175">Coiled coil</keyword>
<feature type="compositionally biased region" description="Low complexity" evidence="2">
    <location>
        <begin position="618"/>
        <end position="629"/>
    </location>
</feature>
<evidence type="ECO:0000313" key="4">
    <source>
        <dbReference type="EMBL" id="CAH3142018.1"/>
    </source>
</evidence>
<feature type="compositionally biased region" description="Basic and acidic residues" evidence="2">
    <location>
        <begin position="764"/>
        <end position="777"/>
    </location>
</feature>
<gene>
    <name evidence="4" type="ORF">PLOB_00042262</name>
</gene>
<proteinExistence type="predicted"/>
<evidence type="ECO:0000256" key="3">
    <source>
        <dbReference type="SAM" id="SignalP"/>
    </source>
</evidence>
<keyword evidence="3" id="KW-0732">Signal</keyword>
<dbReference type="Proteomes" id="UP001159405">
    <property type="component" value="Unassembled WGS sequence"/>
</dbReference>
<sequence>MNVAVVVTLLSFCATLALPVPIDKSDQGRVERTISVEELESELEEIEDHVDAVRKKVKETATANKGLSTGIFSTPSAETTVPVNEKIEITTPSLKPTNQTVSTISPTLTGSNSTVVKIQVEKLEPEVVVKENKGEEKSKIEIKVEKLTPSGKDEIQVEKIAPAPSEAGEDTGDAVSVEKVSAGEETKQAVAEESIRGQIKVTKIAAGSAPVEKVDEISVEKVQTEQKGEQKEEEKGASAESVVVEEVERKKESEEKPPAYDEELDLEGEGIRKNKPFISVEKISPDDKKTNVKKKETSKESIVVEKVNKEENKKETKPVIQISVEKTENDEDLDLAIGNTRKSNNNETVIVSVEEISPTEKATEVKVSVEVEKVNEVEEDNRPNEITAKKVQNDDDEDQGKETEESEEEDLEENTKSEKAKQALVKEETKKTNTISVQVTEQKTSNDESEEKSLNLERRDMINNEKEKEDKSVVKKSEENVKVAVKKVELVQPRINTGSRNNEDIKQEAAEEEDLQMKPQMKASPAQETAPSESDKAQSKKVEKVQSATPSDEDVLDDANDNQDEEKDLEDEQEVLTEKETPEERKIAQAFDKALEKERNKARNMKTETPSTHSPIPTTKKQSTKTQETGPQKERVKPSSKAKSNGDLSIEELELAALAEKTLNEDDTKEAEKVFVSTQTSPTTAVKEKKNPEVTVAVRKETTKTLLSGKETAKEEKKLNEELAKEMKLEKTGHPPLIEVAKITEKPSLEPTTEIVEEDPNINHNKEITNNETKKEPVPAGQDSEEEQERQLEN</sequence>